<evidence type="ECO:0000259" key="1">
    <source>
        <dbReference type="Pfam" id="PF14417"/>
    </source>
</evidence>
<keyword evidence="3" id="KW-1185">Reference proteome</keyword>
<dbReference type="KEGG" id="spun:BFF78_09520"/>
<gene>
    <name evidence="2" type="ORF">BFF78_09520</name>
</gene>
<dbReference type="RefSeq" id="WP_069777900.1">
    <property type="nucleotide sequence ID" value="NZ_CP017248.1"/>
</dbReference>
<dbReference type="SUPFAM" id="SSF52091">
    <property type="entry name" value="SpoIIaa-like"/>
    <property type="match status" value="1"/>
</dbReference>
<organism evidence="2 3">
    <name type="scientific">Streptomyces fodineus</name>
    <dbReference type="NCBI Taxonomy" id="1904616"/>
    <lineage>
        <taxon>Bacteria</taxon>
        <taxon>Bacillati</taxon>
        <taxon>Actinomycetota</taxon>
        <taxon>Actinomycetes</taxon>
        <taxon>Kitasatosporales</taxon>
        <taxon>Streptomycetaceae</taxon>
        <taxon>Streptomyces</taxon>
    </lineage>
</organism>
<accession>A0A1D7Y6N3</accession>
<evidence type="ECO:0000313" key="3">
    <source>
        <dbReference type="Proteomes" id="UP000094960"/>
    </source>
</evidence>
<dbReference type="Proteomes" id="UP000094960">
    <property type="component" value="Chromosome"/>
</dbReference>
<feature type="domain" description="MEDS" evidence="1">
    <location>
        <begin position="17"/>
        <end position="151"/>
    </location>
</feature>
<dbReference type="AlphaFoldDB" id="A0A1D7Y6N3"/>
<reference evidence="3" key="1">
    <citation type="submission" date="2016-09" db="EMBL/GenBank/DDBJ databases">
        <title>Streptomyces puniciscabiei strain:TW1S1 Genome sequencing and assembly.</title>
        <authorList>
            <person name="Kim M.-K."/>
            <person name="Kim S.B."/>
        </authorList>
    </citation>
    <scope>NUCLEOTIDE SEQUENCE [LARGE SCALE GENOMIC DNA]</scope>
    <source>
        <strain evidence="3">TW1S1</strain>
    </source>
</reference>
<evidence type="ECO:0000313" key="2">
    <source>
        <dbReference type="EMBL" id="AOR31255.1"/>
    </source>
</evidence>
<dbReference type="EMBL" id="CP017248">
    <property type="protein sequence ID" value="AOR31255.1"/>
    <property type="molecule type" value="Genomic_DNA"/>
</dbReference>
<dbReference type="Pfam" id="PF14417">
    <property type="entry name" value="MEDS"/>
    <property type="match status" value="1"/>
</dbReference>
<dbReference type="Gene3D" id="3.30.750.24">
    <property type="entry name" value="STAS domain"/>
    <property type="match status" value="1"/>
</dbReference>
<protein>
    <submittedName>
        <fullName evidence="2">Antagonist protein</fullName>
    </submittedName>
</protein>
<dbReference type="InterPro" id="IPR025847">
    <property type="entry name" value="MEDS_domain"/>
</dbReference>
<name>A0A1D7Y6N3_9ACTN</name>
<sequence>MRAPRTLATLDEVDTGDHVCQVLDRSDHVIDRSRSFVADGALYGDKVVIVGPPLEAGSEFAQLVLDPARLDGSLLAAVRREAANADREGFRSLRVLHHVGPDCRPERTKELLRSELDLEEFAADTGALVVCAYSGADRDPSLLEQIRCVHPHSLGSRPTAPAFQVYRTGKEGWTVNGIVDSEGAVAFGTILCALLAQKATVRLLCHALEFFDAAGMSALADAARHLPDRKVVLEGTNDTVRLTWQLSGFAIPEIPVVMAP</sequence>
<proteinExistence type="predicted"/>
<dbReference type="InterPro" id="IPR036513">
    <property type="entry name" value="STAS_dom_sf"/>
</dbReference>